<dbReference type="OrthoDB" id="192696at2"/>
<dbReference type="SUPFAM" id="SSF53474">
    <property type="entry name" value="alpha/beta-Hydrolases"/>
    <property type="match status" value="1"/>
</dbReference>
<dbReference type="Pfam" id="PF03403">
    <property type="entry name" value="PAF-AH_p_II"/>
    <property type="match status" value="1"/>
</dbReference>
<keyword evidence="2" id="KW-0442">Lipid degradation</keyword>
<dbReference type="eggNOG" id="COG4188">
    <property type="taxonomic scope" value="Bacteria"/>
</dbReference>
<dbReference type="PANTHER" id="PTHR10272">
    <property type="entry name" value="PLATELET-ACTIVATING FACTOR ACETYLHYDROLASE"/>
    <property type="match status" value="1"/>
</dbReference>
<gene>
    <name evidence="4" type="ordered locus">CAP2UW1_2358</name>
</gene>
<evidence type="ECO:0000256" key="2">
    <source>
        <dbReference type="ARBA" id="ARBA00022963"/>
    </source>
</evidence>
<dbReference type="InterPro" id="IPR029058">
    <property type="entry name" value="AB_hydrolase_fold"/>
</dbReference>
<proteinExistence type="predicted"/>
<dbReference type="AlphaFoldDB" id="C7RQ62"/>
<organism evidence="4">
    <name type="scientific">Accumulibacter regalis</name>
    <dbReference type="NCBI Taxonomy" id="522306"/>
    <lineage>
        <taxon>Bacteria</taxon>
        <taxon>Pseudomonadati</taxon>
        <taxon>Pseudomonadota</taxon>
        <taxon>Betaproteobacteria</taxon>
        <taxon>Candidatus Accumulibacter</taxon>
    </lineage>
</organism>
<dbReference type="HOGENOM" id="CLU_066851_0_0_4"/>
<evidence type="ECO:0000256" key="1">
    <source>
        <dbReference type="ARBA" id="ARBA00022801"/>
    </source>
</evidence>
<dbReference type="EMBL" id="CP001715">
    <property type="protein sequence ID" value="ACV35648.1"/>
    <property type="molecule type" value="Genomic_DNA"/>
</dbReference>
<dbReference type="GO" id="GO:0003847">
    <property type="term" value="F:1-alkyl-2-acetylglycerophosphocholine esterase activity"/>
    <property type="evidence" value="ECO:0007669"/>
    <property type="project" value="TreeGrafter"/>
</dbReference>
<dbReference type="GO" id="GO:0016042">
    <property type="term" value="P:lipid catabolic process"/>
    <property type="evidence" value="ECO:0007669"/>
    <property type="project" value="UniProtKB-KW"/>
</dbReference>
<protein>
    <submittedName>
        <fullName evidence="4">Platelet-activating factor acetylhydrolase plasma/intracellular isoform II</fullName>
    </submittedName>
</protein>
<accession>C7RQ62</accession>
<name>C7RQ62_ACCRE</name>
<dbReference type="Gene3D" id="3.40.50.1820">
    <property type="entry name" value="alpha/beta hydrolase"/>
    <property type="match status" value="1"/>
</dbReference>
<keyword evidence="3" id="KW-0443">Lipid metabolism</keyword>
<reference evidence="4" key="2">
    <citation type="submission" date="2009-09" db="EMBL/GenBank/DDBJ databases">
        <title>Complete sequence of chromosome of Candidatus Accumulibacter phosphatis clade IIA str. UW-1.</title>
        <authorList>
            <consortium name="US DOE Joint Genome Institute"/>
            <person name="Martin H.G."/>
            <person name="Ivanova N."/>
            <person name="Kunin V."/>
            <person name="Warnecke F."/>
            <person name="Barry K."/>
            <person name="He S."/>
            <person name="Salamov A."/>
            <person name="Szeto E."/>
            <person name="Dalin E."/>
            <person name="Pangilinan J.L."/>
            <person name="Lapidus A."/>
            <person name="Lowry S."/>
            <person name="Kyrpides N.C."/>
            <person name="McMahon K.D."/>
            <person name="Hugenholtz P."/>
        </authorList>
    </citation>
    <scope>NUCLEOTIDE SEQUENCE [LARGE SCALE GENOMIC DNA]</scope>
    <source>
        <strain evidence="4">UW-1</strain>
    </source>
</reference>
<reference evidence="4" key="1">
    <citation type="submission" date="2009-08" db="EMBL/GenBank/DDBJ databases">
        <authorList>
            <consortium name="US DOE Joint Genome Institute"/>
            <person name="Lucas S."/>
            <person name="Copeland A."/>
            <person name="Lapidus A."/>
            <person name="Glavina del Rio T."/>
            <person name="Dalin E."/>
            <person name="Tice H."/>
            <person name="Bruce D."/>
            <person name="Barry K."/>
            <person name="Pitluck S."/>
            <person name="Lowry S."/>
            <person name="Larimer F."/>
            <person name="Land M."/>
            <person name="Hauser L."/>
            <person name="Kyrpides N."/>
            <person name="Ivanova N."/>
            <person name="McMahon K.D."/>
            <person name="Hugenholtz P."/>
        </authorList>
    </citation>
    <scope>NUCLEOTIDE SEQUENCE</scope>
    <source>
        <strain evidence="4">UW-1</strain>
    </source>
</reference>
<evidence type="ECO:0000256" key="3">
    <source>
        <dbReference type="ARBA" id="ARBA00023098"/>
    </source>
</evidence>
<evidence type="ECO:0000313" key="4">
    <source>
        <dbReference type="EMBL" id="ACV35648.1"/>
    </source>
</evidence>
<sequence length="349" mass="37282" precursor="true">MNSGDDHADPRALRRRTRLAALTTLACSILLAAACTFNARVDSPPVAGQGIVQGMAQVDHGTVHDADWFDPVRRRAVPVRLYWPQGVAADARVPLVVFSHGLGGSRRGYSYLGAHFAANGIASLHLQHVGSDRSLWGGSPFGLVERLQGAAQDSEAIARVHDLHFALDHLLAGPRGEQIDRSRIVAAGHSYGANTALLAAGARVEREGRWLDYRDARISAAIVISAPPFYGESDPAKVLSHVSIPTLHITATEDVIRVPGYYSPAADRLAVFEATGSARKTLAVFDGGSHSMFTDRAGTGGANLNPQVKRATQDLSVAFLKMLFEGHSDTLASWPLRHPGIVARFNVAG</sequence>
<dbReference type="PANTHER" id="PTHR10272:SF0">
    <property type="entry name" value="PLATELET-ACTIVATING FACTOR ACETYLHYDROLASE"/>
    <property type="match status" value="1"/>
</dbReference>
<dbReference type="STRING" id="522306.CAP2UW1_2358"/>
<dbReference type="KEGG" id="app:CAP2UW1_2358"/>
<keyword evidence="1 4" id="KW-0378">Hydrolase</keyword>